<keyword evidence="2" id="KW-1185">Reference proteome</keyword>
<dbReference type="EMBL" id="AP024485">
    <property type="protein sequence ID" value="BCS87350.1"/>
    <property type="molecule type" value="Genomic_DNA"/>
</dbReference>
<reference evidence="1" key="1">
    <citation type="journal article" date="2022" name="Arch. Microbiol.">
        <title>Pseudodesulfovibrio sediminis sp. nov., a mesophilic and neutrophilic sulfate-reducing bacterium isolated from sediment of a brackish lake.</title>
        <authorList>
            <person name="Takahashi A."/>
            <person name="Kojima H."/>
            <person name="Watanabe M."/>
            <person name="Fukui M."/>
        </authorList>
    </citation>
    <scope>NUCLEOTIDE SEQUENCE</scope>
    <source>
        <strain evidence="1">SF6</strain>
    </source>
</reference>
<protein>
    <submittedName>
        <fullName evidence="1">Uncharacterized protein</fullName>
    </submittedName>
</protein>
<evidence type="ECO:0000313" key="1">
    <source>
        <dbReference type="EMBL" id="BCS87350.1"/>
    </source>
</evidence>
<dbReference type="Proteomes" id="UP001053296">
    <property type="component" value="Chromosome"/>
</dbReference>
<gene>
    <name evidence="1" type="ORF">PSDVSF_05920</name>
</gene>
<name>A0ABM7P3J7_9BACT</name>
<evidence type="ECO:0000313" key="2">
    <source>
        <dbReference type="Proteomes" id="UP001053296"/>
    </source>
</evidence>
<accession>A0ABM7P3J7</accession>
<organism evidence="1 2">
    <name type="scientific">Pseudodesulfovibrio sediminis</name>
    <dbReference type="NCBI Taxonomy" id="2810563"/>
    <lineage>
        <taxon>Bacteria</taxon>
        <taxon>Pseudomonadati</taxon>
        <taxon>Thermodesulfobacteriota</taxon>
        <taxon>Desulfovibrionia</taxon>
        <taxon>Desulfovibrionales</taxon>
        <taxon>Desulfovibrionaceae</taxon>
    </lineage>
</organism>
<dbReference type="RefSeq" id="WP_229593523.1">
    <property type="nucleotide sequence ID" value="NZ_AP024485.1"/>
</dbReference>
<sequence>MSKVTVCGAPHDWQRRANDLLGANLVGDMCGKKSRNQAYRWSREPGTGENQNGPLKHVLLVCDALVAEGSAEGREAAIDAARVLVSHLMELGLPVRLAMDVPTLCDESASMASQKLYRAVSDCIACGVENKPVPLLCAHSEHVMQRMQLFVRAYAQDYADPHGVRFAGELSEQVQADIAAMAEGVVRNKRGFWTTIFRAVLKKVRGA</sequence>
<proteinExistence type="predicted"/>